<protein>
    <submittedName>
        <fullName evidence="1">Uncharacterized protein</fullName>
    </submittedName>
</protein>
<keyword evidence="2" id="KW-1185">Reference proteome</keyword>
<dbReference type="EMBL" id="BAABME010001695">
    <property type="protein sequence ID" value="GAA0150987.1"/>
    <property type="molecule type" value="Genomic_DNA"/>
</dbReference>
<comment type="caution">
    <text evidence="1">The sequence shown here is derived from an EMBL/GenBank/DDBJ whole genome shotgun (WGS) entry which is preliminary data.</text>
</comment>
<evidence type="ECO:0000313" key="1">
    <source>
        <dbReference type="EMBL" id="GAA0150987.1"/>
    </source>
</evidence>
<name>A0AAV3PLY8_LITER</name>
<gene>
    <name evidence="1" type="ORF">LIER_09803</name>
</gene>
<reference evidence="1 2" key="1">
    <citation type="submission" date="2024-01" db="EMBL/GenBank/DDBJ databases">
        <title>The complete chloroplast genome sequence of Lithospermum erythrorhizon: insights into the phylogenetic relationship among Boraginaceae species and the maternal lineages of purple gromwells.</title>
        <authorList>
            <person name="Okada T."/>
            <person name="Watanabe K."/>
        </authorList>
    </citation>
    <scope>NUCLEOTIDE SEQUENCE [LARGE SCALE GENOMIC DNA]</scope>
</reference>
<organism evidence="1 2">
    <name type="scientific">Lithospermum erythrorhizon</name>
    <name type="common">Purple gromwell</name>
    <name type="synonym">Lithospermum officinale var. erythrorhizon</name>
    <dbReference type="NCBI Taxonomy" id="34254"/>
    <lineage>
        <taxon>Eukaryota</taxon>
        <taxon>Viridiplantae</taxon>
        <taxon>Streptophyta</taxon>
        <taxon>Embryophyta</taxon>
        <taxon>Tracheophyta</taxon>
        <taxon>Spermatophyta</taxon>
        <taxon>Magnoliopsida</taxon>
        <taxon>eudicotyledons</taxon>
        <taxon>Gunneridae</taxon>
        <taxon>Pentapetalae</taxon>
        <taxon>asterids</taxon>
        <taxon>lamiids</taxon>
        <taxon>Boraginales</taxon>
        <taxon>Boraginaceae</taxon>
        <taxon>Boraginoideae</taxon>
        <taxon>Lithospermeae</taxon>
        <taxon>Lithospermum</taxon>
    </lineage>
</organism>
<dbReference type="Proteomes" id="UP001454036">
    <property type="component" value="Unassembled WGS sequence"/>
</dbReference>
<proteinExistence type="predicted"/>
<dbReference type="AlphaFoldDB" id="A0AAV3PLY8"/>
<sequence>MRTMEGVSSPKNGTFLAEKSCGLSPGRDSYNTRVKVQNLCSDVSLMNINEHEGLLCQDFDNQFSESVTSFRDRKTATSGVKTSILNEKFDPSLHSGLQKSQLVSHEIEDD</sequence>
<accession>A0AAV3PLY8</accession>
<evidence type="ECO:0000313" key="2">
    <source>
        <dbReference type="Proteomes" id="UP001454036"/>
    </source>
</evidence>